<gene>
    <name evidence="1" type="ORF">HDG41_005925</name>
</gene>
<dbReference type="EMBL" id="JACHDE010000015">
    <property type="protein sequence ID" value="MBB5403835.1"/>
    <property type="molecule type" value="Genomic_DNA"/>
</dbReference>
<dbReference type="Proteomes" id="UP000592820">
    <property type="component" value="Unassembled WGS sequence"/>
</dbReference>
<dbReference type="AlphaFoldDB" id="A0A7W8LB79"/>
<proteinExistence type="predicted"/>
<protein>
    <submittedName>
        <fullName evidence="1">Uncharacterized protein</fullName>
    </submittedName>
</protein>
<evidence type="ECO:0000313" key="1">
    <source>
        <dbReference type="EMBL" id="MBB5403835.1"/>
    </source>
</evidence>
<comment type="caution">
    <text evidence="1">The sequence shown here is derived from an EMBL/GenBank/DDBJ whole genome shotgun (WGS) entry which is preliminary data.</text>
</comment>
<accession>A0A7W8LB79</accession>
<reference evidence="1 2" key="1">
    <citation type="submission" date="2020-08" db="EMBL/GenBank/DDBJ databases">
        <title>Genomic Encyclopedia of Type Strains, Phase IV (KMG-V): Genome sequencing to study the core and pangenomes of soil and plant-associated prokaryotes.</title>
        <authorList>
            <person name="Whitman W."/>
        </authorList>
    </citation>
    <scope>NUCLEOTIDE SEQUENCE [LARGE SCALE GENOMIC DNA]</scope>
    <source>
        <strain evidence="1 2">JPY162</strain>
    </source>
</reference>
<evidence type="ECO:0000313" key="2">
    <source>
        <dbReference type="Proteomes" id="UP000592820"/>
    </source>
</evidence>
<organism evidence="1 2">
    <name type="scientific">Paraburkholderia youngii</name>
    <dbReference type="NCBI Taxonomy" id="2782701"/>
    <lineage>
        <taxon>Bacteria</taxon>
        <taxon>Pseudomonadati</taxon>
        <taxon>Pseudomonadota</taxon>
        <taxon>Betaproteobacteria</taxon>
        <taxon>Burkholderiales</taxon>
        <taxon>Burkholderiaceae</taxon>
        <taxon>Paraburkholderia</taxon>
    </lineage>
</organism>
<dbReference type="RefSeq" id="WP_368593530.1">
    <property type="nucleotide sequence ID" value="NZ_JBNDMS010000004.1"/>
</dbReference>
<name>A0A7W8LB79_9BURK</name>
<sequence>MHFALLVSNLPHIQEARPYYDSLLTLRTGEHQNITLIGKCWAAVRARFR</sequence>